<proteinExistence type="inferred from homology"/>
<feature type="transmembrane region" description="Helical" evidence="8">
    <location>
        <begin position="530"/>
        <end position="557"/>
    </location>
</feature>
<dbReference type="GO" id="GO:0005886">
    <property type="term" value="C:plasma membrane"/>
    <property type="evidence" value="ECO:0007669"/>
    <property type="project" value="UniProtKB-SubCell"/>
</dbReference>
<accession>A0A3R8RQW4</accession>
<keyword evidence="2 8" id="KW-0813">Transport</keyword>
<keyword evidence="11" id="KW-1185">Reference proteome</keyword>
<feature type="transmembrane region" description="Helical" evidence="8">
    <location>
        <begin position="472"/>
        <end position="489"/>
    </location>
</feature>
<dbReference type="GO" id="GO:0055085">
    <property type="term" value="P:transmembrane transport"/>
    <property type="evidence" value="ECO:0007669"/>
    <property type="project" value="InterPro"/>
</dbReference>
<comment type="similarity">
    <text evidence="8">Belongs to the binding-protein-dependent transport system permease family.</text>
</comment>
<dbReference type="PROSITE" id="PS50928">
    <property type="entry name" value="ABC_TM1"/>
    <property type="match status" value="2"/>
</dbReference>
<dbReference type="EMBL" id="QOCI01000007">
    <property type="protein sequence ID" value="RRR18585.1"/>
    <property type="molecule type" value="Genomic_DNA"/>
</dbReference>
<feature type="transmembrane region" description="Helical" evidence="8">
    <location>
        <begin position="293"/>
        <end position="314"/>
    </location>
</feature>
<evidence type="ECO:0000256" key="5">
    <source>
        <dbReference type="ARBA" id="ARBA00022692"/>
    </source>
</evidence>
<dbReference type="PANTHER" id="PTHR43357:SF4">
    <property type="entry name" value="INNER MEMBRANE ABC TRANSPORTER PERMEASE PROTEIN YDCV"/>
    <property type="match status" value="1"/>
</dbReference>
<reference evidence="10 11" key="1">
    <citation type="submission" date="2018-07" db="EMBL/GenBank/DDBJ databases">
        <title>Brachybacteriurn paraconglorneratum KCTC 9916.</title>
        <authorList>
            <person name="Li Y."/>
        </authorList>
    </citation>
    <scope>NUCLEOTIDE SEQUENCE [LARGE SCALE GENOMIC DNA]</scope>
    <source>
        <strain evidence="10 11">KCTC 9916</strain>
    </source>
</reference>
<dbReference type="Gene3D" id="1.10.3720.10">
    <property type="entry name" value="MetI-like"/>
    <property type="match status" value="2"/>
</dbReference>
<dbReference type="CDD" id="cd06261">
    <property type="entry name" value="TM_PBP2"/>
    <property type="match status" value="2"/>
</dbReference>
<dbReference type="InterPro" id="IPR035906">
    <property type="entry name" value="MetI-like_sf"/>
</dbReference>
<evidence type="ECO:0000256" key="4">
    <source>
        <dbReference type="ARBA" id="ARBA00022519"/>
    </source>
</evidence>
<evidence type="ECO:0000256" key="8">
    <source>
        <dbReference type="RuleBase" id="RU363032"/>
    </source>
</evidence>
<evidence type="ECO:0000259" key="9">
    <source>
        <dbReference type="PROSITE" id="PS50928"/>
    </source>
</evidence>
<feature type="transmembrane region" description="Helical" evidence="8">
    <location>
        <begin position="185"/>
        <end position="211"/>
    </location>
</feature>
<comment type="subcellular location">
    <subcellularLocation>
        <location evidence="1">Cell inner membrane</location>
        <topology evidence="1">Multi-pass membrane protein</topology>
    </subcellularLocation>
    <subcellularLocation>
        <location evidence="8">Cell membrane</location>
        <topology evidence="8">Multi-pass membrane protein</topology>
    </subcellularLocation>
</comment>
<evidence type="ECO:0000256" key="6">
    <source>
        <dbReference type="ARBA" id="ARBA00022989"/>
    </source>
</evidence>
<dbReference type="InterPro" id="IPR000515">
    <property type="entry name" value="MetI-like"/>
</dbReference>
<dbReference type="AlphaFoldDB" id="A0A3R8RQW4"/>
<evidence type="ECO:0000256" key="7">
    <source>
        <dbReference type="ARBA" id="ARBA00023136"/>
    </source>
</evidence>
<keyword evidence="3" id="KW-1003">Cell membrane</keyword>
<keyword evidence="7 8" id="KW-0472">Membrane</keyword>
<keyword evidence="6 8" id="KW-1133">Transmembrane helix</keyword>
<dbReference type="Proteomes" id="UP000274327">
    <property type="component" value="Unassembled WGS sequence"/>
</dbReference>
<feature type="transmembrane region" description="Helical" evidence="8">
    <location>
        <begin position="55"/>
        <end position="76"/>
    </location>
</feature>
<keyword evidence="4" id="KW-0997">Cell inner membrane</keyword>
<keyword evidence="5 8" id="KW-0812">Transmembrane</keyword>
<gene>
    <name evidence="10" type="ORF">DS079_10070</name>
</gene>
<evidence type="ECO:0000256" key="3">
    <source>
        <dbReference type="ARBA" id="ARBA00022475"/>
    </source>
</evidence>
<organism evidence="10 11">
    <name type="scientific">Brachybacterium paraconglomeratum</name>
    <dbReference type="NCBI Taxonomy" id="173362"/>
    <lineage>
        <taxon>Bacteria</taxon>
        <taxon>Bacillati</taxon>
        <taxon>Actinomycetota</taxon>
        <taxon>Actinomycetes</taxon>
        <taxon>Micrococcales</taxon>
        <taxon>Dermabacteraceae</taxon>
        <taxon>Brachybacterium</taxon>
    </lineage>
</organism>
<comment type="caution">
    <text evidence="10">The sequence shown here is derived from an EMBL/GenBank/DDBJ whole genome shotgun (WGS) entry which is preliminary data.</text>
</comment>
<sequence length="581" mass="62808">MAVITLAVTAWFSLAFLVLPNLQLLAEVFLADGGLSTRAWGRLLGSERAMSSLRNSVLLALTLSVTVNVVGVFVVLATRYFALRGRRILWLGYATSLIYGGIVMVAGYDFVYGSSGILTRLLTTVLPFVPEDWFVGYPAVVFVMTFASTGNHLLFLNASMARIDQQTVESARQMGASQWTVLRRVVLPTLLPTIFAVTVLTFLGGLGALAVPEVLGGRDFQTIAPMMLTFANTPSSRDLAAALAIILALFTIAMLLILNRLERGGTYFSVAKVSTQLTPQKIGNPVANAVMHVIAYALLVVYVLPPALIVLFSFTDARSISTGTLRADSFTLENYATALLEPTARWPFVVSISYSAVAALVVILGLLFVVRLVTRFPRSRMSTIVEYVLHIPWVMPGTMMVLGLLLLFSTPQGVVGGRVLSGTVGILAVAYVVGKIPFTFRLLKAAFLGINRNVEEAASLLGASQLYTFRRVILPLVLPTAAAITALNFNSMLDDYDTAVFLAHPFYQPLGIFIRNATSGETNADASALVFVYSVILMVIATITLWLIYGGGAARILRLLSPRRARRRSGDALPLDPADQA</sequence>
<feature type="transmembrane region" description="Helical" evidence="8">
    <location>
        <begin position="239"/>
        <end position="258"/>
    </location>
</feature>
<dbReference type="Pfam" id="PF00528">
    <property type="entry name" value="BPD_transp_1"/>
    <property type="match status" value="2"/>
</dbReference>
<evidence type="ECO:0000313" key="10">
    <source>
        <dbReference type="EMBL" id="RRR18585.1"/>
    </source>
</evidence>
<evidence type="ECO:0000313" key="11">
    <source>
        <dbReference type="Proteomes" id="UP000274327"/>
    </source>
</evidence>
<dbReference type="PANTHER" id="PTHR43357">
    <property type="entry name" value="INNER MEMBRANE ABC TRANSPORTER PERMEASE PROTEIN YDCV"/>
    <property type="match status" value="1"/>
</dbReference>
<feature type="domain" description="ABC transmembrane type-1" evidence="9">
    <location>
        <begin position="348"/>
        <end position="548"/>
    </location>
</feature>
<protein>
    <submittedName>
        <fullName evidence="10">Iron ABC transporter permease</fullName>
    </submittedName>
</protein>
<dbReference type="SUPFAM" id="SSF161098">
    <property type="entry name" value="MetI-like"/>
    <property type="match status" value="2"/>
</dbReference>
<name>A0A3R8RQW4_9MICO</name>
<feature type="transmembrane region" description="Helical" evidence="8">
    <location>
        <begin position="88"/>
        <end position="113"/>
    </location>
</feature>
<feature type="transmembrane region" description="Helical" evidence="8">
    <location>
        <begin position="133"/>
        <end position="156"/>
    </location>
</feature>
<feature type="transmembrane region" description="Helical" evidence="8">
    <location>
        <begin position="352"/>
        <end position="373"/>
    </location>
</feature>
<feature type="transmembrane region" description="Helical" evidence="8">
    <location>
        <begin position="385"/>
        <end position="409"/>
    </location>
</feature>
<feature type="domain" description="ABC transmembrane type-1" evidence="9">
    <location>
        <begin position="53"/>
        <end position="258"/>
    </location>
</feature>
<evidence type="ECO:0000256" key="2">
    <source>
        <dbReference type="ARBA" id="ARBA00022448"/>
    </source>
</evidence>
<evidence type="ECO:0000256" key="1">
    <source>
        <dbReference type="ARBA" id="ARBA00004429"/>
    </source>
</evidence>